<proteinExistence type="predicted"/>
<dbReference type="Pfam" id="PF01941">
    <property type="entry name" value="AdoMet_Synthase"/>
    <property type="match status" value="1"/>
</dbReference>
<dbReference type="AlphaFoldDB" id="A0A0F9GTJ6"/>
<evidence type="ECO:0000313" key="1">
    <source>
        <dbReference type="EMBL" id="KKM02150.1"/>
    </source>
</evidence>
<protein>
    <recommendedName>
        <fullName evidence="2">S-adenosylmethionine synthetase N-terminal domain-containing protein</fullName>
    </recommendedName>
</protein>
<dbReference type="Gene3D" id="3.30.300.280">
    <property type="entry name" value="S-adenosylmethionine synthetase, C-terminal domain"/>
    <property type="match status" value="1"/>
</dbReference>
<evidence type="ECO:0008006" key="2">
    <source>
        <dbReference type="Google" id="ProtNLM"/>
    </source>
</evidence>
<comment type="caution">
    <text evidence="1">The sequence shown here is derived from an EMBL/GenBank/DDBJ whole genome shotgun (WGS) entry which is preliminary data.</text>
</comment>
<dbReference type="PANTHER" id="PTHR36697">
    <property type="entry name" value="S-ADENOSYLMETHIONINE SYNTHASE"/>
    <property type="match status" value="1"/>
</dbReference>
<dbReference type="EMBL" id="LAZR01017011">
    <property type="protein sequence ID" value="KKM02150.1"/>
    <property type="molecule type" value="Genomic_DNA"/>
</dbReference>
<reference evidence="1" key="1">
    <citation type="journal article" date="2015" name="Nature">
        <title>Complex archaea that bridge the gap between prokaryotes and eukaryotes.</title>
        <authorList>
            <person name="Spang A."/>
            <person name="Saw J.H."/>
            <person name="Jorgensen S.L."/>
            <person name="Zaremba-Niedzwiedzka K."/>
            <person name="Martijn J."/>
            <person name="Lind A.E."/>
            <person name="van Eijk R."/>
            <person name="Schleper C."/>
            <person name="Guy L."/>
            <person name="Ettema T.J."/>
        </authorList>
    </citation>
    <scope>NUCLEOTIDE SEQUENCE</scope>
</reference>
<organism evidence="1">
    <name type="scientific">marine sediment metagenome</name>
    <dbReference type="NCBI Taxonomy" id="412755"/>
    <lineage>
        <taxon>unclassified sequences</taxon>
        <taxon>metagenomes</taxon>
        <taxon>ecological metagenomes</taxon>
    </lineage>
</organism>
<dbReference type="InterPro" id="IPR027790">
    <property type="entry name" value="AdoMet_synthase_2_family"/>
</dbReference>
<dbReference type="PANTHER" id="PTHR36697:SF1">
    <property type="entry name" value="S-ADENOSYLMETHIONINE SYNTHASE"/>
    <property type="match status" value="1"/>
</dbReference>
<gene>
    <name evidence="1" type="ORF">LCGC14_1787290</name>
</gene>
<sequence>MSLEAVCGKNPINHVGKLYNILGTELSREIINRGQGDIVEAHVKLSSQIGRPLIDPWVNSIELIPANNVNFESFKNIAEEVSNERLSKEIFIELRKRLIAGEVQVL</sequence>
<accession>A0A0F9GTJ6</accession>
<dbReference type="InterPro" id="IPR042544">
    <property type="entry name" value="AdoMet_synthase_3"/>
</dbReference>
<name>A0A0F9GTJ6_9ZZZZ</name>